<dbReference type="InterPro" id="IPR051164">
    <property type="entry name" value="NmrA-like_oxidored"/>
</dbReference>
<reference evidence="4" key="1">
    <citation type="submission" date="2023-03" db="EMBL/GenBank/DDBJ databases">
        <title>Massive genome expansion in bonnet fungi (Mycena s.s.) driven by repeated elements and novel gene families across ecological guilds.</title>
        <authorList>
            <consortium name="Lawrence Berkeley National Laboratory"/>
            <person name="Harder C.B."/>
            <person name="Miyauchi S."/>
            <person name="Viragh M."/>
            <person name="Kuo A."/>
            <person name="Thoen E."/>
            <person name="Andreopoulos B."/>
            <person name="Lu D."/>
            <person name="Skrede I."/>
            <person name="Drula E."/>
            <person name="Henrissat B."/>
            <person name="Morin E."/>
            <person name="Kohler A."/>
            <person name="Barry K."/>
            <person name="LaButti K."/>
            <person name="Morin E."/>
            <person name="Salamov A."/>
            <person name="Lipzen A."/>
            <person name="Mereny Z."/>
            <person name="Hegedus B."/>
            <person name="Baldrian P."/>
            <person name="Stursova M."/>
            <person name="Weitz H."/>
            <person name="Taylor A."/>
            <person name="Grigoriev I.V."/>
            <person name="Nagy L.G."/>
            <person name="Martin F."/>
            <person name="Kauserud H."/>
        </authorList>
    </citation>
    <scope>NUCLEOTIDE SEQUENCE</scope>
    <source>
        <strain evidence="4">CBHHK067</strain>
    </source>
</reference>
<dbReference type="Gene3D" id="3.40.50.720">
    <property type="entry name" value="NAD(P)-binding Rossmann-like Domain"/>
    <property type="match status" value="1"/>
</dbReference>
<proteinExistence type="inferred from homology"/>
<dbReference type="EMBL" id="JARKIE010000108">
    <property type="protein sequence ID" value="KAJ7683468.1"/>
    <property type="molecule type" value="Genomic_DNA"/>
</dbReference>
<feature type="domain" description="NmrA-like" evidence="3">
    <location>
        <begin position="133"/>
        <end position="276"/>
    </location>
</feature>
<comment type="caution">
    <text evidence="4">The sequence shown here is derived from an EMBL/GenBank/DDBJ whole genome shotgun (WGS) entry which is preliminary data.</text>
</comment>
<evidence type="ECO:0000256" key="1">
    <source>
        <dbReference type="ARBA" id="ARBA00006328"/>
    </source>
</evidence>
<dbReference type="InterPro" id="IPR008030">
    <property type="entry name" value="NmrA-like"/>
</dbReference>
<sequence length="324" mass="35001">MASSRIVSVFGATGLQGASIVNAILKDGTFTPRAITRNPASEAGLAMKARGAEVAKADLANKASMVEALRGSEAVFGLTNYFEPSIFSGNHTGEIDQGKNLIDAAKEAGVKFFVFRQGFFFPLRGSHVDGCESSLPSISKLSGGKYTEARHFDNKEIIDQYLRSSGIANASIQLGGFFENFWTFKLLKKTETGFNIAIPKFSREALHNWTWVTRDVGASVLALLKNYDDPTKAVSGKVYPVITASLTYPAVAELVSKALGVEVTFTSPETSGMKELDDMSEFASEFFKGVPIPNPELVALGVKFSSIEEFMATEIVDRFGAKSE</sequence>
<dbReference type="Gene3D" id="3.90.25.10">
    <property type="entry name" value="UDP-galactose 4-epimerase, domain 1"/>
    <property type="match status" value="1"/>
</dbReference>
<dbReference type="SUPFAM" id="SSF51735">
    <property type="entry name" value="NAD(P)-binding Rossmann-fold domains"/>
    <property type="match status" value="1"/>
</dbReference>
<evidence type="ECO:0000313" key="4">
    <source>
        <dbReference type="EMBL" id="KAJ7683468.1"/>
    </source>
</evidence>
<dbReference type="InterPro" id="IPR036291">
    <property type="entry name" value="NAD(P)-bd_dom_sf"/>
</dbReference>
<comment type="similarity">
    <text evidence="1">Belongs to the NmrA-type oxidoreductase family.</text>
</comment>
<keyword evidence="2" id="KW-0521">NADP</keyword>
<keyword evidence="5" id="KW-1185">Reference proteome</keyword>
<protein>
    <recommendedName>
        <fullName evidence="3">NmrA-like domain-containing protein</fullName>
    </recommendedName>
</protein>
<dbReference type="AlphaFoldDB" id="A0AAD7D8H4"/>
<evidence type="ECO:0000313" key="5">
    <source>
        <dbReference type="Proteomes" id="UP001221757"/>
    </source>
</evidence>
<evidence type="ECO:0000256" key="2">
    <source>
        <dbReference type="ARBA" id="ARBA00022857"/>
    </source>
</evidence>
<dbReference type="Proteomes" id="UP001221757">
    <property type="component" value="Unassembled WGS sequence"/>
</dbReference>
<dbReference type="GO" id="GO:0005634">
    <property type="term" value="C:nucleus"/>
    <property type="evidence" value="ECO:0007669"/>
    <property type="project" value="TreeGrafter"/>
</dbReference>
<name>A0AAD7D8H4_MYCRO</name>
<gene>
    <name evidence="4" type="ORF">B0H17DRAFT_941907</name>
</gene>
<dbReference type="PANTHER" id="PTHR42748">
    <property type="entry name" value="NITROGEN METABOLITE REPRESSION PROTEIN NMRA FAMILY MEMBER"/>
    <property type="match status" value="1"/>
</dbReference>
<dbReference type="Pfam" id="PF05368">
    <property type="entry name" value="NmrA"/>
    <property type="match status" value="2"/>
</dbReference>
<accession>A0AAD7D8H4</accession>
<organism evidence="4 5">
    <name type="scientific">Mycena rosella</name>
    <name type="common">Pink bonnet</name>
    <name type="synonym">Agaricus rosellus</name>
    <dbReference type="NCBI Taxonomy" id="1033263"/>
    <lineage>
        <taxon>Eukaryota</taxon>
        <taxon>Fungi</taxon>
        <taxon>Dikarya</taxon>
        <taxon>Basidiomycota</taxon>
        <taxon>Agaricomycotina</taxon>
        <taxon>Agaricomycetes</taxon>
        <taxon>Agaricomycetidae</taxon>
        <taxon>Agaricales</taxon>
        <taxon>Marasmiineae</taxon>
        <taxon>Mycenaceae</taxon>
        <taxon>Mycena</taxon>
    </lineage>
</organism>
<dbReference type="PANTHER" id="PTHR42748:SF7">
    <property type="entry name" value="NMRA LIKE REDOX SENSOR 1-RELATED"/>
    <property type="match status" value="1"/>
</dbReference>
<evidence type="ECO:0000259" key="3">
    <source>
        <dbReference type="Pfam" id="PF05368"/>
    </source>
</evidence>
<feature type="domain" description="NmrA-like" evidence="3">
    <location>
        <begin position="6"/>
        <end position="115"/>
    </location>
</feature>